<dbReference type="Pfam" id="PF00924">
    <property type="entry name" value="MS_channel_2nd"/>
    <property type="match status" value="1"/>
</dbReference>
<keyword evidence="4" id="KW-1185">Reference proteome</keyword>
<proteinExistence type="predicted"/>
<organism evidence="3 4">
    <name type="scientific">Catenulispora acidiphila (strain DSM 44928 / JCM 14897 / NBRC 102108 / NRRL B-24433 / ID139908)</name>
    <dbReference type="NCBI Taxonomy" id="479433"/>
    <lineage>
        <taxon>Bacteria</taxon>
        <taxon>Bacillati</taxon>
        <taxon>Actinomycetota</taxon>
        <taxon>Actinomycetes</taxon>
        <taxon>Catenulisporales</taxon>
        <taxon>Catenulisporaceae</taxon>
        <taxon>Catenulispora</taxon>
    </lineage>
</organism>
<reference evidence="3 4" key="1">
    <citation type="journal article" date="2009" name="Stand. Genomic Sci.">
        <title>Complete genome sequence of Catenulispora acidiphila type strain (ID 139908).</title>
        <authorList>
            <person name="Copeland A."/>
            <person name="Lapidus A."/>
            <person name="Glavina Del Rio T."/>
            <person name="Nolan M."/>
            <person name="Lucas S."/>
            <person name="Chen F."/>
            <person name="Tice H."/>
            <person name="Cheng J.F."/>
            <person name="Bruce D."/>
            <person name="Goodwin L."/>
            <person name="Pitluck S."/>
            <person name="Mikhailova N."/>
            <person name="Pati A."/>
            <person name="Ivanova N."/>
            <person name="Mavromatis K."/>
            <person name="Chen A."/>
            <person name="Palaniappan K."/>
            <person name="Chain P."/>
            <person name="Land M."/>
            <person name="Hauser L."/>
            <person name="Chang Y.J."/>
            <person name="Jeffries C.D."/>
            <person name="Chertkov O."/>
            <person name="Brettin T."/>
            <person name="Detter J.C."/>
            <person name="Han C."/>
            <person name="Ali Z."/>
            <person name="Tindall B.J."/>
            <person name="Goker M."/>
            <person name="Bristow J."/>
            <person name="Eisen J.A."/>
            <person name="Markowitz V."/>
            <person name="Hugenholtz P."/>
            <person name="Kyrpides N.C."/>
            <person name="Klenk H.P."/>
        </authorList>
    </citation>
    <scope>NUCLEOTIDE SEQUENCE [LARGE SCALE GENOMIC DNA]</scope>
    <source>
        <strain evidence="4">DSM 44928 / JCM 14897 / NBRC 102108 / NRRL B-24433 / ID139908</strain>
    </source>
</reference>
<dbReference type="InterPro" id="IPR006685">
    <property type="entry name" value="MscS_channel_2nd"/>
</dbReference>
<feature type="domain" description="Mechanosensitive ion channel MscS" evidence="2">
    <location>
        <begin position="164"/>
        <end position="229"/>
    </location>
</feature>
<evidence type="ECO:0000313" key="3">
    <source>
        <dbReference type="EMBL" id="ACU73917.1"/>
    </source>
</evidence>
<dbReference type="SUPFAM" id="SSF50182">
    <property type="entry name" value="Sm-like ribonucleoproteins"/>
    <property type="match status" value="1"/>
</dbReference>
<dbReference type="GO" id="GO:0008381">
    <property type="term" value="F:mechanosensitive monoatomic ion channel activity"/>
    <property type="evidence" value="ECO:0007669"/>
    <property type="project" value="InterPro"/>
</dbReference>
<dbReference type="EMBL" id="CP001700">
    <property type="protein sequence ID" value="ACU73917.1"/>
    <property type="molecule type" value="Genomic_DNA"/>
</dbReference>
<dbReference type="PANTHER" id="PTHR30221:SF1">
    <property type="entry name" value="SMALL-CONDUCTANCE MECHANOSENSITIVE CHANNEL"/>
    <property type="match status" value="1"/>
</dbReference>
<dbReference type="PANTHER" id="PTHR30221">
    <property type="entry name" value="SMALL-CONDUCTANCE MECHANOSENSITIVE CHANNEL"/>
    <property type="match status" value="1"/>
</dbReference>
<dbReference type="HOGENOM" id="CLU_095581_0_0_11"/>
<feature type="transmembrane region" description="Helical" evidence="1">
    <location>
        <begin position="74"/>
        <end position="98"/>
    </location>
</feature>
<feature type="transmembrane region" description="Helical" evidence="1">
    <location>
        <begin position="151"/>
        <end position="177"/>
    </location>
</feature>
<dbReference type="InterPro" id="IPR010920">
    <property type="entry name" value="LSM_dom_sf"/>
</dbReference>
<dbReference type="InterPro" id="IPR045275">
    <property type="entry name" value="MscS_archaea/bacteria_type"/>
</dbReference>
<keyword evidence="1" id="KW-0472">Membrane</keyword>
<name>C7Q4W9_CATAD</name>
<dbReference type="STRING" id="479433.Caci_5057"/>
<feature type="transmembrane region" description="Helical" evidence="1">
    <location>
        <begin position="119"/>
        <end position="139"/>
    </location>
</feature>
<gene>
    <name evidence="3" type="ordered locus">Caci_5057</name>
</gene>
<accession>C7Q4W9</accession>
<sequence>MQDRSVSTGAGTEREPLLIPASHAEVPDLRTRAGRNLRQVILRRGAFASAIAVVALVVSYHYGGLVGAGGHQSLHLVLAFAGAVVFLVSAVIAVRCATNDILGLVHVPGRLSDARASTLRILCLLFGYILVVFGALSLLRVPVGHLLLGGVLTGVILGIAAQQVLANVFAGITILFAKPFTIGDELRIRSGALGGPIVGRVSGMTLTYVTVRTAAGPVLVPNSAVLAAAVGPAQEWLE</sequence>
<dbReference type="InParanoid" id="C7Q4W9"/>
<keyword evidence="1" id="KW-0812">Transmembrane</keyword>
<feature type="transmembrane region" description="Helical" evidence="1">
    <location>
        <begin position="41"/>
        <end position="62"/>
    </location>
</feature>
<dbReference type="KEGG" id="cai:Caci_5057"/>
<dbReference type="eggNOG" id="COG0668">
    <property type="taxonomic scope" value="Bacteria"/>
</dbReference>
<evidence type="ECO:0000259" key="2">
    <source>
        <dbReference type="Pfam" id="PF00924"/>
    </source>
</evidence>
<dbReference type="GO" id="GO:0016020">
    <property type="term" value="C:membrane"/>
    <property type="evidence" value="ECO:0007669"/>
    <property type="project" value="InterPro"/>
</dbReference>
<evidence type="ECO:0000313" key="4">
    <source>
        <dbReference type="Proteomes" id="UP000000851"/>
    </source>
</evidence>
<dbReference type="Gene3D" id="1.10.287.1260">
    <property type="match status" value="1"/>
</dbReference>
<dbReference type="AlphaFoldDB" id="C7Q4W9"/>
<protein>
    <submittedName>
        <fullName evidence="3">Small-conductance mechanosensitive channel-like protein</fullName>
    </submittedName>
</protein>
<dbReference type="Proteomes" id="UP000000851">
    <property type="component" value="Chromosome"/>
</dbReference>
<evidence type="ECO:0000256" key="1">
    <source>
        <dbReference type="SAM" id="Phobius"/>
    </source>
</evidence>
<keyword evidence="1" id="KW-1133">Transmembrane helix</keyword>